<protein>
    <recommendedName>
        <fullName evidence="2">histidine kinase</fullName>
        <ecNumber evidence="2">2.7.13.3</ecNumber>
    </recommendedName>
</protein>
<dbReference type="PANTHER" id="PTHR42878:SF7">
    <property type="entry name" value="SENSOR HISTIDINE KINASE GLRK"/>
    <property type="match status" value="1"/>
</dbReference>
<evidence type="ECO:0000256" key="7">
    <source>
        <dbReference type="ARBA" id="ARBA00022840"/>
    </source>
</evidence>
<evidence type="ECO:0000313" key="11">
    <source>
        <dbReference type="EMBL" id="MBL0745561.1"/>
    </source>
</evidence>
<keyword evidence="12" id="KW-1185">Reference proteome</keyword>
<dbReference type="CDD" id="cd00082">
    <property type="entry name" value="HisKA"/>
    <property type="match status" value="1"/>
</dbReference>
<evidence type="ECO:0000256" key="1">
    <source>
        <dbReference type="ARBA" id="ARBA00000085"/>
    </source>
</evidence>
<evidence type="ECO:0000256" key="3">
    <source>
        <dbReference type="ARBA" id="ARBA00022553"/>
    </source>
</evidence>
<dbReference type="RefSeq" id="WP_202016055.1">
    <property type="nucleotide sequence ID" value="NZ_JAERRB010000017.1"/>
</dbReference>
<dbReference type="InterPro" id="IPR004358">
    <property type="entry name" value="Sig_transdc_His_kin-like_C"/>
</dbReference>
<evidence type="ECO:0000256" key="8">
    <source>
        <dbReference type="ARBA" id="ARBA00023012"/>
    </source>
</evidence>
<dbReference type="EMBL" id="JAERRB010000017">
    <property type="protein sequence ID" value="MBL0745561.1"/>
    <property type="molecule type" value="Genomic_DNA"/>
</dbReference>
<dbReference type="PANTHER" id="PTHR42878">
    <property type="entry name" value="TWO-COMPONENT HISTIDINE KINASE"/>
    <property type="match status" value="1"/>
</dbReference>
<dbReference type="Gene3D" id="1.10.287.130">
    <property type="match status" value="1"/>
</dbReference>
<reference evidence="11 12" key="1">
    <citation type="submission" date="2021-01" db="EMBL/GenBank/DDBJ databases">
        <title>Chryseolinea sp. Jin1 Genome sequencing and assembly.</title>
        <authorList>
            <person name="Kim I."/>
        </authorList>
    </citation>
    <scope>NUCLEOTIDE SEQUENCE [LARGE SCALE GENOMIC DNA]</scope>
    <source>
        <strain evidence="11 12">Jin1</strain>
    </source>
</reference>
<comment type="catalytic activity">
    <reaction evidence="1">
        <text>ATP + protein L-histidine = ADP + protein N-phospho-L-histidine.</text>
        <dbReference type="EC" id="2.7.13.3"/>
    </reaction>
</comment>
<evidence type="ECO:0000256" key="6">
    <source>
        <dbReference type="ARBA" id="ARBA00022777"/>
    </source>
</evidence>
<dbReference type="InterPro" id="IPR036890">
    <property type="entry name" value="HATPase_C_sf"/>
</dbReference>
<dbReference type="Pfam" id="PF02518">
    <property type="entry name" value="HATPase_c"/>
    <property type="match status" value="1"/>
</dbReference>
<dbReference type="SMART" id="SM00387">
    <property type="entry name" value="HATPase_c"/>
    <property type="match status" value="1"/>
</dbReference>
<keyword evidence="4" id="KW-0808">Transferase</keyword>
<keyword evidence="9" id="KW-0175">Coiled coil</keyword>
<evidence type="ECO:0000313" key="12">
    <source>
        <dbReference type="Proteomes" id="UP000613030"/>
    </source>
</evidence>
<accession>A0ABS1L1H0</accession>
<comment type="caution">
    <text evidence="11">The sequence shown here is derived from an EMBL/GenBank/DDBJ whole genome shotgun (WGS) entry which is preliminary data.</text>
</comment>
<gene>
    <name evidence="11" type="ORF">JI741_30290</name>
</gene>
<dbReference type="SUPFAM" id="SSF55874">
    <property type="entry name" value="ATPase domain of HSP90 chaperone/DNA topoisomerase II/histidine kinase"/>
    <property type="match status" value="1"/>
</dbReference>
<dbReference type="GO" id="GO:0016301">
    <property type="term" value="F:kinase activity"/>
    <property type="evidence" value="ECO:0007669"/>
    <property type="project" value="UniProtKB-KW"/>
</dbReference>
<feature type="coiled-coil region" evidence="9">
    <location>
        <begin position="23"/>
        <end position="85"/>
    </location>
</feature>
<proteinExistence type="predicted"/>
<keyword evidence="6 11" id="KW-0418">Kinase</keyword>
<dbReference type="Gene3D" id="3.30.565.10">
    <property type="entry name" value="Histidine kinase-like ATPase, C-terminal domain"/>
    <property type="match status" value="1"/>
</dbReference>
<dbReference type="InterPro" id="IPR003594">
    <property type="entry name" value="HATPase_dom"/>
</dbReference>
<dbReference type="CDD" id="cd00075">
    <property type="entry name" value="HATPase"/>
    <property type="match status" value="1"/>
</dbReference>
<evidence type="ECO:0000259" key="10">
    <source>
        <dbReference type="PROSITE" id="PS50109"/>
    </source>
</evidence>
<dbReference type="PRINTS" id="PR00344">
    <property type="entry name" value="BCTRLSENSOR"/>
</dbReference>
<dbReference type="SMART" id="SM00388">
    <property type="entry name" value="HisKA"/>
    <property type="match status" value="1"/>
</dbReference>
<dbReference type="InterPro" id="IPR003661">
    <property type="entry name" value="HisK_dim/P_dom"/>
</dbReference>
<sequence>MDSKDFNMIPDAAARKNDFDLLVAQLKEETLKLKDREQELEDQAEELSSQKEELTAAIEELMSKNRSLEDTLTQLRERNHELDQILYRTSHDLRSPLSSIKGILALLQLEPQTDVIRNYGKHIDDKATQMDNLLRSLASLSKSILEEPLFGTIDLNKLIWQVIGEYRHLPSWNQVEVHVELHALRLHTDPALITILFQCLISNAFIFRDPAKKGKLVIRTRHEHGHWIADVIDDGEGVHHTVQPHIFDMFYRGSERAIGNGLGLYIGKKAAHRLKGTLSVHPEPSFTRFTLMLPLHPVPAL</sequence>
<dbReference type="Pfam" id="PF00512">
    <property type="entry name" value="HisKA"/>
    <property type="match status" value="1"/>
</dbReference>
<evidence type="ECO:0000256" key="5">
    <source>
        <dbReference type="ARBA" id="ARBA00022741"/>
    </source>
</evidence>
<dbReference type="InterPro" id="IPR005467">
    <property type="entry name" value="His_kinase_dom"/>
</dbReference>
<dbReference type="PROSITE" id="PS50109">
    <property type="entry name" value="HIS_KIN"/>
    <property type="match status" value="1"/>
</dbReference>
<keyword evidence="5" id="KW-0547">Nucleotide-binding</keyword>
<keyword evidence="8" id="KW-0902">Two-component regulatory system</keyword>
<dbReference type="Proteomes" id="UP000613030">
    <property type="component" value="Unassembled WGS sequence"/>
</dbReference>
<organism evidence="11 12">
    <name type="scientific">Chryseolinea lacunae</name>
    <dbReference type="NCBI Taxonomy" id="2801331"/>
    <lineage>
        <taxon>Bacteria</taxon>
        <taxon>Pseudomonadati</taxon>
        <taxon>Bacteroidota</taxon>
        <taxon>Cytophagia</taxon>
        <taxon>Cytophagales</taxon>
        <taxon>Fulvivirgaceae</taxon>
        <taxon>Chryseolinea</taxon>
    </lineage>
</organism>
<dbReference type="InterPro" id="IPR050351">
    <property type="entry name" value="BphY/WalK/GraS-like"/>
</dbReference>
<evidence type="ECO:0000256" key="4">
    <source>
        <dbReference type="ARBA" id="ARBA00022679"/>
    </source>
</evidence>
<dbReference type="InterPro" id="IPR036097">
    <property type="entry name" value="HisK_dim/P_sf"/>
</dbReference>
<evidence type="ECO:0000256" key="9">
    <source>
        <dbReference type="SAM" id="Coils"/>
    </source>
</evidence>
<dbReference type="EC" id="2.7.13.3" evidence="2"/>
<name>A0ABS1L1H0_9BACT</name>
<dbReference type="SUPFAM" id="SSF47384">
    <property type="entry name" value="Homodimeric domain of signal transducing histidine kinase"/>
    <property type="match status" value="1"/>
</dbReference>
<feature type="domain" description="Histidine kinase" evidence="10">
    <location>
        <begin position="88"/>
        <end position="297"/>
    </location>
</feature>
<keyword evidence="7" id="KW-0067">ATP-binding</keyword>
<evidence type="ECO:0000256" key="2">
    <source>
        <dbReference type="ARBA" id="ARBA00012438"/>
    </source>
</evidence>
<keyword evidence="3" id="KW-0597">Phosphoprotein</keyword>